<dbReference type="SUPFAM" id="SSF53822">
    <property type="entry name" value="Periplasmic binding protein-like I"/>
    <property type="match status" value="1"/>
</dbReference>
<dbReference type="GO" id="GO:0003677">
    <property type="term" value="F:DNA binding"/>
    <property type="evidence" value="ECO:0007669"/>
    <property type="project" value="UniProtKB-KW"/>
</dbReference>
<dbReference type="InterPro" id="IPR010982">
    <property type="entry name" value="Lambda_DNA-bd_dom_sf"/>
</dbReference>
<dbReference type="PROSITE" id="PS00356">
    <property type="entry name" value="HTH_LACI_1"/>
    <property type="match status" value="1"/>
</dbReference>
<evidence type="ECO:0000259" key="4">
    <source>
        <dbReference type="PROSITE" id="PS50932"/>
    </source>
</evidence>
<dbReference type="Gene3D" id="1.10.260.40">
    <property type="entry name" value="lambda repressor-like DNA-binding domains"/>
    <property type="match status" value="1"/>
</dbReference>
<protein>
    <submittedName>
        <fullName evidence="5">LacI family DNA-binding transcriptional regulator</fullName>
    </submittedName>
</protein>
<gene>
    <name evidence="5" type="ORF">WNY77_20800</name>
</gene>
<sequence>MTLKDVAYLAGVSTSTVSRVVSGKDMVAPKLRNKVEKAIKKTGYTPNVNARALANQNAGSIGLITPDLSLAFFGTLAAGVIEAADERGILVDICNSNGAIGHHLAFIKTLQNRGFRNIILDDVHCDEEQIINLCKDIPGLVLINRFIPQIANRCVCIDNILGGAIAASHLLENGHENIVFLTSSSPISDPLERIRGAKQVMSQYGILVHKCVTVSGNPTINGGREAVRILLEKGDKFTGVLAYNDNMATGALNELQDRGYKVPEDISVVGFDNLAISIACRPALTTMDYPIREMAAYAVKLSLELTSKEGVKPNITHRFIPTLIERKSVIKMN</sequence>
<evidence type="ECO:0000256" key="2">
    <source>
        <dbReference type="ARBA" id="ARBA00023125"/>
    </source>
</evidence>
<evidence type="ECO:0000313" key="5">
    <source>
        <dbReference type="EMBL" id="MEM5499860.1"/>
    </source>
</evidence>
<dbReference type="Gene3D" id="3.40.50.2300">
    <property type="match status" value="2"/>
</dbReference>
<reference evidence="5 6" key="1">
    <citation type="submission" date="2024-03" db="EMBL/GenBank/DDBJ databases">
        <title>Community enrichment and isolation of bacterial strains for fucoidan degradation.</title>
        <authorList>
            <person name="Sichert A."/>
        </authorList>
    </citation>
    <scope>NUCLEOTIDE SEQUENCE [LARGE SCALE GENOMIC DNA]</scope>
    <source>
        <strain evidence="5 6">AS12</strain>
    </source>
</reference>
<keyword evidence="6" id="KW-1185">Reference proteome</keyword>
<dbReference type="SUPFAM" id="SSF47413">
    <property type="entry name" value="lambda repressor-like DNA-binding domains"/>
    <property type="match status" value="1"/>
</dbReference>
<dbReference type="SMART" id="SM00354">
    <property type="entry name" value="HTH_LACI"/>
    <property type="match status" value="1"/>
</dbReference>
<feature type="domain" description="HTH lacI-type" evidence="4">
    <location>
        <begin position="1"/>
        <end position="55"/>
    </location>
</feature>
<dbReference type="PANTHER" id="PTHR30146:SF109">
    <property type="entry name" value="HTH-TYPE TRANSCRIPTIONAL REGULATOR GALS"/>
    <property type="match status" value="1"/>
</dbReference>
<dbReference type="Proteomes" id="UP001461163">
    <property type="component" value="Unassembled WGS sequence"/>
</dbReference>
<evidence type="ECO:0000256" key="1">
    <source>
        <dbReference type="ARBA" id="ARBA00023015"/>
    </source>
</evidence>
<keyword evidence="2 5" id="KW-0238">DNA-binding</keyword>
<dbReference type="Pfam" id="PF00356">
    <property type="entry name" value="LacI"/>
    <property type="match status" value="1"/>
</dbReference>
<dbReference type="PANTHER" id="PTHR30146">
    <property type="entry name" value="LACI-RELATED TRANSCRIPTIONAL REPRESSOR"/>
    <property type="match status" value="1"/>
</dbReference>
<name>A0ABU9T155_9ALTE</name>
<dbReference type="RefSeq" id="WP_342882849.1">
    <property type="nucleotide sequence ID" value="NZ_JBBMQS010000021.1"/>
</dbReference>
<dbReference type="InterPro" id="IPR000843">
    <property type="entry name" value="HTH_LacI"/>
</dbReference>
<evidence type="ECO:0000256" key="3">
    <source>
        <dbReference type="ARBA" id="ARBA00023163"/>
    </source>
</evidence>
<keyword evidence="3" id="KW-0804">Transcription</keyword>
<evidence type="ECO:0000313" key="6">
    <source>
        <dbReference type="Proteomes" id="UP001461163"/>
    </source>
</evidence>
<dbReference type="CDD" id="cd06270">
    <property type="entry name" value="PBP1_GalS-like"/>
    <property type="match status" value="1"/>
</dbReference>
<organism evidence="5 6">
    <name type="scientific">Paraglaciecola mesophila</name>
    <dbReference type="NCBI Taxonomy" id="197222"/>
    <lineage>
        <taxon>Bacteria</taxon>
        <taxon>Pseudomonadati</taxon>
        <taxon>Pseudomonadota</taxon>
        <taxon>Gammaproteobacteria</taxon>
        <taxon>Alteromonadales</taxon>
        <taxon>Alteromonadaceae</taxon>
        <taxon>Paraglaciecola</taxon>
    </lineage>
</organism>
<proteinExistence type="predicted"/>
<accession>A0ABU9T155</accession>
<dbReference type="InterPro" id="IPR028082">
    <property type="entry name" value="Peripla_BP_I"/>
</dbReference>
<dbReference type="EMBL" id="JBBMQS010000021">
    <property type="protein sequence ID" value="MEM5499860.1"/>
    <property type="molecule type" value="Genomic_DNA"/>
</dbReference>
<dbReference type="Pfam" id="PF13377">
    <property type="entry name" value="Peripla_BP_3"/>
    <property type="match status" value="1"/>
</dbReference>
<dbReference type="PRINTS" id="PR00036">
    <property type="entry name" value="HTHLACI"/>
</dbReference>
<dbReference type="CDD" id="cd01392">
    <property type="entry name" value="HTH_LacI"/>
    <property type="match status" value="1"/>
</dbReference>
<dbReference type="PROSITE" id="PS50932">
    <property type="entry name" value="HTH_LACI_2"/>
    <property type="match status" value="1"/>
</dbReference>
<comment type="caution">
    <text evidence="5">The sequence shown here is derived from an EMBL/GenBank/DDBJ whole genome shotgun (WGS) entry which is preliminary data.</text>
</comment>
<dbReference type="InterPro" id="IPR046335">
    <property type="entry name" value="LacI/GalR-like_sensor"/>
</dbReference>
<keyword evidence="1" id="KW-0805">Transcription regulation</keyword>